<keyword evidence="2" id="KW-1185">Reference proteome</keyword>
<dbReference type="EMBL" id="JAMKPW020000043">
    <property type="protein sequence ID" value="KAK8194226.1"/>
    <property type="molecule type" value="Genomic_DNA"/>
</dbReference>
<accession>A0ACC3S482</accession>
<comment type="caution">
    <text evidence="1">The sequence shown here is derived from an EMBL/GenBank/DDBJ whole genome shotgun (WGS) entry which is preliminary data.</text>
</comment>
<organism evidence="1 2">
    <name type="scientific">Zalaria obscura</name>
    <dbReference type="NCBI Taxonomy" id="2024903"/>
    <lineage>
        <taxon>Eukaryota</taxon>
        <taxon>Fungi</taxon>
        <taxon>Dikarya</taxon>
        <taxon>Ascomycota</taxon>
        <taxon>Pezizomycotina</taxon>
        <taxon>Dothideomycetes</taxon>
        <taxon>Dothideomycetidae</taxon>
        <taxon>Dothideales</taxon>
        <taxon>Zalariaceae</taxon>
        <taxon>Zalaria</taxon>
    </lineage>
</organism>
<reference evidence="1" key="1">
    <citation type="submission" date="2024-02" db="EMBL/GenBank/DDBJ databases">
        <title>Metagenome Assembled Genome of Zalaria obscura JY119.</title>
        <authorList>
            <person name="Vighnesh L."/>
            <person name="Jagadeeshwari U."/>
            <person name="Venkata Ramana C."/>
            <person name="Sasikala C."/>
        </authorList>
    </citation>
    <scope>NUCLEOTIDE SEQUENCE</scope>
    <source>
        <strain evidence="1">JY119</strain>
    </source>
</reference>
<name>A0ACC3S482_9PEZI</name>
<protein>
    <submittedName>
        <fullName evidence="1">Uncharacterized protein</fullName>
    </submittedName>
</protein>
<dbReference type="Proteomes" id="UP001320706">
    <property type="component" value="Unassembled WGS sequence"/>
</dbReference>
<evidence type="ECO:0000313" key="2">
    <source>
        <dbReference type="Proteomes" id="UP001320706"/>
    </source>
</evidence>
<evidence type="ECO:0000313" key="1">
    <source>
        <dbReference type="EMBL" id="KAK8194226.1"/>
    </source>
</evidence>
<gene>
    <name evidence="1" type="ORF">M8818_007414</name>
</gene>
<sequence length="415" mass="47927">MASADSTRPPPRRKSCGECVKAKRRCDQRLPTCLRCTKKGLHCEYVARPDRSNDFLQQMQFDLTTESLPAPFPEPIEDFSNPSTFDLATDIDLTAPLDLSWLPEVSLVEQESTLNNMNWVFETPKEMALAAPSMGRGGECCITGASEYAIETYDKICSSFQFDDFGDASTRLGYCVASFKRYPHILAKDASVAFWHKHLWRNDTPPIITDVFTTSVLYANRTPATERFVFRILEKHAKHVVDTCSSDTDNPREALARVHALLIYQIIRLFDGDVRQRNQAELAMPTLVAWNLHLRKLRDEMNPHGENGLLNPPTNWEKWVLAESIRRTVMLTCSFTGLYDLMKDDERHLWEAPSSFDFYRAWREKPKWAISNLFFEEFLKDGKGEDMDEFSRFLLVVYMGLDETRQWYYNTGSEF</sequence>
<proteinExistence type="predicted"/>